<evidence type="ECO:0000313" key="12">
    <source>
        <dbReference type="Proteomes" id="UP000323506"/>
    </source>
</evidence>
<keyword evidence="5 9" id="KW-1133">Transmembrane helix</keyword>
<evidence type="ECO:0000256" key="2">
    <source>
        <dbReference type="ARBA" id="ARBA00007282"/>
    </source>
</evidence>
<organism evidence="11 12">
    <name type="scientific">Gossypium darwinii</name>
    <name type="common">Darwin's cotton</name>
    <name type="synonym">Gossypium barbadense var. darwinii</name>
    <dbReference type="NCBI Taxonomy" id="34276"/>
    <lineage>
        <taxon>Eukaryota</taxon>
        <taxon>Viridiplantae</taxon>
        <taxon>Streptophyta</taxon>
        <taxon>Embryophyta</taxon>
        <taxon>Tracheophyta</taxon>
        <taxon>Spermatophyta</taxon>
        <taxon>Magnoliopsida</taxon>
        <taxon>eudicotyledons</taxon>
        <taxon>Gunneridae</taxon>
        <taxon>Pentapetalae</taxon>
        <taxon>rosids</taxon>
        <taxon>malvids</taxon>
        <taxon>Malvales</taxon>
        <taxon>Malvaceae</taxon>
        <taxon>Malvoideae</taxon>
        <taxon>Gossypium</taxon>
    </lineage>
</organism>
<dbReference type="EMBL" id="CM017705">
    <property type="protein sequence ID" value="TYG72056.1"/>
    <property type="molecule type" value="Genomic_DNA"/>
</dbReference>
<dbReference type="Pfam" id="PF13813">
    <property type="entry name" value="MBOAT_2"/>
    <property type="match status" value="1"/>
</dbReference>
<proteinExistence type="inferred from homology"/>
<keyword evidence="4 9" id="KW-0812">Transmembrane</keyword>
<dbReference type="InterPro" id="IPR017088">
    <property type="entry name" value="Wax_synthase_Magnoliopsida"/>
</dbReference>
<feature type="transmembrane region" description="Helical" evidence="9">
    <location>
        <begin position="228"/>
        <end position="249"/>
    </location>
</feature>
<dbReference type="GO" id="GO:0008374">
    <property type="term" value="F:O-acyltransferase activity"/>
    <property type="evidence" value="ECO:0007669"/>
    <property type="project" value="InterPro"/>
</dbReference>
<protein>
    <recommendedName>
        <fullName evidence="10">Wax synthase domain-containing protein</fullName>
    </recommendedName>
</protein>
<feature type="transmembrane region" description="Helical" evidence="9">
    <location>
        <begin position="149"/>
        <end position="175"/>
    </location>
</feature>
<dbReference type="PIRSF" id="PIRSF037006">
    <property type="entry name" value="Wax_synthase"/>
    <property type="match status" value="1"/>
</dbReference>
<feature type="transmembrane region" description="Helical" evidence="9">
    <location>
        <begin position="261"/>
        <end position="278"/>
    </location>
</feature>
<feature type="transmembrane region" description="Helical" evidence="9">
    <location>
        <begin position="329"/>
        <end position="346"/>
    </location>
</feature>
<keyword evidence="12" id="KW-1185">Reference proteome</keyword>
<feature type="domain" description="Wax synthase" evidence="10">
    <location>
        <begin position="180"/>
        <end position="266"/>
    </location>
</feature>
<evidence type="ECO:0000256" key="7">
    <source>
        <dbReference type="ARBA" id="ARBA00023136"/>
    </source>
</evidence>
<evidence type="ECO:0000256" key="9">
    <source>
        <dbReference type="SAM" id="Phobius"/>
    </source>
</evidence>
<reference evidence="11 12" key="1">
    <citation type="submission" date="2019-06" db="EMBL/GenBank/DDBJ databases">
        <title>WGS assembly of Gossypium darwinii.</title>
        <authorList>
            <person name="Chen Z.J."/>
            <person name="Sreedasyam A."/>
            <person name="Ando A."/>
            <person name="Song Q."/>
            <person name="De L."/>
            <person name="Hulse-Kemp A."/>
            <person name="Ding M."/>
            <person name="Ye W."/>
            <person name="Kirkbride R."/>
            <person name="Jenkins J."/>
            <person name="Plott C."/>
            <person name="Lovell J."/>
            <person name="Lin Y.-M."/>
            <person name="Vaughn R."/>
            <person name="Liu B."/>
            <person name="Li W."/>
            <person name="Simpson S."/>
            <person name="Scheffler B."/>
            <person name="Saski C."/>
            <person name="Grover C."/>
            <person name="Hu G."/>
            <person name="Conover J."/>
            <person name="Carlson J."/>
            <person name="Shu S."/>
            <person name="Boston L."/>
            <person name="Williams M."/>
            <person name="Peterson D."/>
            <person name="Mcgee K."/>
            <person name="Jones D."/>
            <person name="Wendel J."/>
            <person name="Stelly D."/>
            <person name="Grimwood J."/>
            <person name="Schmutz J."/>
        </authorList>
    </citation>
    <scope>NUCLEOTIDE SEQUENCE [LARGE SCALE GENOMIC DNA]</scope>
    <source>
        <strain evidence="11">1808015.09</strain>
    </source>
</reference>
<dbReference type="AlphaFoldDB" id="A0A5D2CVP4"/>
<evidence type="ECO:0000256" key="4">
    <source>
        <dbReference type="ARBA" id="ARBA00022692"/>
    </source>
</evidence>
<feature type="transmembrane region" description="Helical" evidence="9">
    <location>
        <begin position="120"/>
        <end position="137"/>
    </location>
</feature>
<dbReference type="InterPro" id="IPR044851">
    <property type="entry name" value="Wax_synthase"/>
</dbReference>
<feature type="transmembrane region" description="Helical" evidence="9">
    <location>
        <begin position="7"/>
        <end position="26"/>
    </location>
</feature>
<comment type="subcellular location">
    <subcellularLocation>
        <location evidence="1">Membrane</location>
        <topology evidence="1">Multi-pass membrane protein</topology>
    </subcellularLocation>
</comment>
<dbReference type="PANTHER" id="PTHR31595:SF70">
    <property type="entry name" value="LONG-CHAIN-ALCOHOL O-FATTY-ACYLTRANSFERASE 3-RELATED"/>
    <property type="match status" value="1"/>
</dbReference>
<dbReference type="PANTHER" id="PTHR31595">
    <property type="entry name" value="LONG-CHAIN-ALCOHOL O-FATTY-ACYLTRANSFERASE 3-RELATED"/>
    <property type="match status" value="1"/>
</dbReference>
<dbReference type="InterPro" id="IPR032805">
    <property type="entry name" value="Wax_synthase_dom"/>
</dbReference>
<keyword evidence="8" id="KW-0012">Acyltransferase</keyword>
<feature type="transmembrane region" description="Helical" evidence="9">
    <location>
        <begin position="290"/>
        <end position="309"/>
    </location>
</feature>
<keyword evidence="3" id="KW-0808">Transferase</keyword>
<comment type="similarity">
    <text evidence="2">Belongs to the wax synthase family.</text>
</comment>
<evidence type="ECO:0000256" key="3">
    <source>
        <dbReference type="ARBA" id="ARBA00022679"/>
    </source>
</evidence>
<name>A0A5D2CVP4_GOSDA</name>
<gene>
    <name evidence="11" type="ORF">ES288_D05G449100v1</name>
</gene>
<evidence type="ECO:0000256" key="8">
    <source>
        <dbReference type="ARBA" id="ARBA00023315"/>
    </source>
</evidence>
<dbReference type="Proteomes" id="UP000323506">
    <property type="component" value="Chromosome D05"/>
</dbReference>
<sequence length="407" mass="46157">MENELHNFIKVWILAIISLCYCFYIPSKLPKGIFKLISLTPIFIFFLYLPLTISTAHLVGITAFFLSWLANFKLLLFCFDQPPLSPPPSNLFHFISLASLPIKPKQKTASQNRSKPPQRSILFAIKVLILALLYHCYSYKQILNKNVVLAMYCVHIYIELELILALAATLARAMFGFEFEPQFNEPYLATSLQDFWGRRWNLVVTSILRPTVYYPIRRISTRLLGSRWASLPAIVVVFVVSGLMHELIFYYMTRVAPSWEVTWFFILHGVAVAAEVVVKNVVPEKMRLHPVVSGASALGFVAVTAVWLFLPQLVRNGVDEKNIGEYSKVTWFFILHGVAVAAEVVVKKVVPEKMRLHPVVSGASALGFVAVTAVWLFFPQLLRNGVDEKTIGEYCKLMDLLKGLLPF</sequence>
<dbReference type="GO" id="GO:0006629">
    <property type="term" value="P:lipid metabolic process"/>
    <property type="evidence" value="ECO:0007669"/>
    <property type="project" value="UniProtKB-KW"/>
</dbReference>
<evidence type="ECO:0000313" key="11">
    <source>
        <dbReference type="EMBL" id="TYG72056.1"/>
    </source>
</evidence>
<dbReference type="GO" id="GO:0016020">
    <property type="term" value="C:membrane"/>
    <property type="evidence" value="ECO:0007669"/>
    <property type="project" value="UniProtKB-SubCell"/>
</dbReference>
<evidence type="ECO:0000256" key="1">
    <source>
        <dbReference type="ARBA" id="ARBA00004141"/>
    </source>
</evidence>
<feature type="transmembrane region" description="Helical" evidence="9">
    <location>
        <begin position="358"/>
        <end position="378"/>
    </location>
</feature>
<evidence type="ECO:0000259" key="10">
    <source>
        <dbReference type="Pfam" id="PF13813"/>
    </source>
</evidence>
<accession>A0A5D2CVP4</accession>
<evidence type="ECO:0000256" key="6">
    <source>
        <dbReference type="ARBA" id="ARBA00023098"/>
    </source>
</evidence>
<keyword evidence="6" id="KW-0443">Lipid metabolism</keyword>
<keyword evidence="7 9" id="KW-0472">Membrane</keyword>
<evidence type="ECO:0000256" key="5">
    <source>
        <dbReference type="ARBA" id="ARBA00022989"/>
    </source>
</evidence>